<gene>
    <name evidence="3" type="ORF">ABC974_26775</name>
</gene>
<dbReference type="Gene3D" id="3.40.50.720">
    <property type="entry name" value="NAD(P)-binding Rossmann-like Domain"/>
    <property type="match status" value="1"/>
</dbReference>
<accession>A0ABU9YBS0</accession>
<protein>
    <submittedName>
        <fullName evidence="3">SDR family NAD(P)-dependent oxidoreductase</fullName>
    </submittedName>
</protein>
<dbReference type="PANTHER" id="PTHR42760">
    <property type="entry name" value="SHORT-CHAIN DEHYDROGENASES/REDUCTASES FAMILY MEMBER"/>
    <property type="match status" value="1"/>
</dbReference>
<dbReference type="EMBL" id="JBDIME010000042">
    <property type="protein sequence ID" value="MEN2793257.1"/>
    <property type="molecule type" value="Genomic_DNA"/>
</dbReference>
<reference evidence="3 4" key="1">
    <citation type="submission" date="2024-05" db="EMBL/GenBank/DDBJ databases">
        <authorList>
            <person name="Liu Q."/>
            <person name="Xin Y.-H."/>
        </authorList>
    </citation>
    <scope>NUCLEOTIDE SEQUENCE [LARGE SCALE GENOMIC DNA]</scope>
    <source>
        <strain evidence="3 4">CGMCC 1.10181</strain>
    </source>
</reference>
<feature type="domain" description="Ketoreductase" evidence="2">
    <location>
        <begin position="5"/>
        <end position="184"/>
    </location>
</feature>
<name>A0ABU9YBS0_9SPHN</name>
<dbReference type="PANTHER" id="PTHR42760:SF135">
    <property type="entry name" value="BLL7886 PROTEIN"/>
    <property type="match status" value="1"/>
</dbReference>
<sequence>MLENRTALITGGGKGIGAATAAALSRAGAKVIIADLDISLANATAASISADGGHASAYQLDVANREAIAEMAIVLAANHDPISILVNNAGIVGGLPIDDPKVMESWDREIAVNLTGVVVVTRAFLKPLRETKGTVVNLASVASFQAVTGGLGYQASKAGVKILTQTLARELGKDGVRVNAVAPGIIQTDMSAAVIANPTWLATQLSRIPLERVGTATDVADSIVFLCSDKSRYLTGVILPVDGGFLAV</sequence>
<evidence type="ECO:0000313" key="3">
    <source>
        <dbReference type="EMBL" id="MEN2793257.1"/>
    </source>
</evidence>
<dbReference type="SMART" id="SM00822">
    <property type="entry name" value="PKS_KR"/>
    <property type="match status" value="1"/>
</dbReference>
<dbReference type="Pfam" id="PF13561">
    <property type="entry name" value="adh_short_C2"/>
    <property type="match status" value="1"/>
</dbReference>
<evidence type="ECO:0000256" key="1">
    <source>
        <dbReference type="ARBA" id="ARBA00006484"/>
    </source>
</evidence>
<comment type="caution">
    <text evidence="3">The sequence shown here is derived from an EMBL/GenBank/DDBJ whole genome shotgun (WGS) entry which is preliminary data.</text>
</comment>
<dbReference type="InterPro" id="IPR036291">
    <property type="entry name" value="NAD(P)-bd_dom_sf"/>
</dbReference>
<dbReference type="PRINTS" id="PR00081">
    <property type="entry name" value="GDHRDH"/>
</dbReference>
<dbReference type="InterPro" id="IPR057326">
    <property type="entry name" value="KR_dom"/>
</dbReference>
<evidence type="ECO:0000313" key="4">
    <source>
        <dbReference type="Proteomes" id="UP001419910"/>
    </source>
</evidence>
<comment type="similarity">
    <text evidence="1">Belongs to the short-chain dehydrogenases/reductases (SDR) family.</text>
</comment>
<dbReference type="SUPFAM" id="SSF51735">
    <property type="entry name" value="NAD(P)-binding Rossmann-fold domains"/>
    <property type="match status" value="1"/>
</dbReference>
<proteinExistence type="inferred from homology"/>
<dbReference type="RefSeq" id="WP_343892199.1">
    <property type="nucleotide sequence ID" value="NZ_BAAAEH010000053.1"/>
</dbReference>
<dbReference type="Proteomes" id="UP001419910">
    <property type="component" value="Unassembled WGS sequence"/>
</dbReference>
<keyword evidence="4" id="KW-1185">Reference proteome</keyword>
<evidence type="ECO:0000259" key="2">
    <source>
        <dbReference type="SMART" id="SM00822"/>
    </source>
</evidence>
<dbReference type="InterPro" id="IPR002347">
    <property type="entry name" value="SDR_fam"/>
</dbReference>
<dbReference type="PRINTS" id="PR00080">
    <property type="entry name" value="SDRFAMILY"/>
</dbReference>
<organism evidence="3 4">
    <name type="scientific">Sphingomonas oligophenolica</name>
    <dbReference type="NCBI Taxonomy" id="301154"/>
    <lineage>
        <taxon>Bacteria</taxon>
        <taxon>Pseudomonadati</taxon>
        <taxon>Pseudomonadota</taxon>
        <taxon>Alphaproteobacteria</taxon>
        <taxon>Sphingomonadales</taxon>
        <taxon>Sphingomonadaceae</taxon>
        <taxon>Sphingomonas</taxon>
    </lineage>
</organism>